<dbReference type="Proteomes" id="UP000060778">
    <property type="component" value="Chromosome"/>
</dbReference>
<dbReference type="SMART" id="SM00963">
    <property type="entry name" value="SRP54_N"/>
    <property type="match status" value="1"/>
</dbReference>
<dbReference type="Pfam" id="PF02881">
    <property type="entry name" value="SRP54_N"/>
    <property type="match status" value="1"/>
</dbReference>
<dbReference type="InterPro" id="IPR036891">
    <property type="entry name" value="Signal_recog_part_SRP54_M_sf"/>
</dbReference>
<feature type="binding site" evidence="10">
    <location>
        <begin position="242"/>
        <end position="245"/>
    </location>
    <ligand>
        <name>GTP</name>
        <dbReference type="ChEBI" id="CHEBI:37565"/>
    </ligand>
</feature>
<dbReference type="GeneID" id="30680558"/>
<feature type="domain" description="SRP54-type proteins GTP-binding" evidence="12">
    <location>
        <begin position="96"/>
        <end position="290"/>
    </location>
</feature>
<dbReference type="InterPro" id="IPR013822">
    <property type="entry name" value="Signal_recog_particl_SRP54_hlx"/>
</dbReference>
<keyword evidence="6 10" id="KW-0342">GTP-binding</keyword>
<dbReference type="InterPro" id="IPR042101">
    <property type="entry name" value="SRP54_N_sf"/>
</dbReference>
<evidence type="ECO:0000256" key="7">
    <source>
        <dbReference type="ARBA" id="ARBA00023135"/>
    </source>
</evidence>
<evidence type="ECO:0000256" key="1">
    <source>
        <dbReference type="ARBA" id="ARBA00005450"/>
    </source>
</evidence>
<dbReference type="GO" id="GO:0003924">
    <property type="term" value="F:GTPase activity"/>
    <property type="evidence" value="ECO:0007669"/>
    <property type="project" value="UniProtKB-UniRule"/>
</dbReference>
<dbReference type="HAMAP" id="MF_00306">
    <property type="entry name" value="SRP54"/>
    <property type="match status" value="1"/>
</dbReference>
<dbReference type="KEGG" id="iis:EYM_05880"/>
<organism evidence="14 15">
    <name type="scientific">Ignicoccus islandicus DSM 13165</name>
    <dbReference type="NCBI Taxonomy" id="940295"/>
    <lineage>
        <taxon>Archaea</taxon>
        <taxon>Thermoproteota</taxon>
        <taxon>Thermoprotei</taxon>
        <taxon>Desulfurococcales</taxon>
        <taxon>Desulfurococcaceae</taxon>
        <taxon>Ignicoccus</taxon>
    </lineage>
</organism>
<dbReference type="Pfam" id="PF02978">
    <property type="entry name" value="SRP_SPB"/>
    <property type="match status" value="1"/>
</dbReference>
<keyword evidence="15" id="KW-1185">Reference proteome</keyword>
<feature type="binding site" evidence="10">
    <location>
        <begin position="103"/>
        <end position="110"/>
    </location>
    <ligand>
        <name>GTP</name>
        <dbReference type="ChEBI" id="CHEBI:37565"/>
    </ligand>
</feature>
<evidence type="ECO:0000256" key="10">
    <source>
        <dbReference type="HAMAP-Rule" id="MF_00306"/>
    </source>
</evidence>
<dbReference type="GO" id="GO:0008312">
    <property type="term" value="F:7S RNA binding"/>
    <property type="evidence" value="ECO:0007669"/>
    <property type="project" value="UniProtKB-UniRule"/>
</dbReference>
<keyword evidence="8 10" id="KW-0687">Ribonucleoprotein</keyword>
<evidence type="ECO:0000256" key="3">
    <source>
        <dbReference type="ARBA" id="ARBA00022741"/>
    </source>
</evidence>
<evidence type="ECO:0000259" key="12">
    <source>
        <dbReference type="SMART" id="SM00962"/>
    </source>
</evidence>
<keyword evidence="3 10" id="KW-0547">Nucleotide-binding</keyword>
<dbReference type="Pfam" id="PF00448">
    <property type="entry name" value="SRP54"/>
    <property type="match status" value="1"/>
</dbReference>
<proteinExistence type="inferred from homology"/>
<evidence type="ECO:0000256" key="9">
    <source>
        <dbReference type="ARBA" id="ARBA00064051"/>
    </source>
</evidence>
<protein>
    <recommendedName>
        <fullName evidence="10">Signal recognition particle 54 kDa protein</fullName>
        <shortName evidence="10">SRP54</shortName>
        <ecNumber evidence="10">3.6.5.4</ecNumber>
    </recommendedName>
</protein>
<dbReference type="Gene3D" id="1.20.120.140">
    <property type="entry name" value="Signal recognition particle SRP54, nucleotide-binding domain"/>
    <property type="match status" value="1"/>
</dbReference>
<dbReference type="RefSeq" id="WP_075050080.1">
    <property type="nucleotide sequence ID" value="NZ_CP006867.1"/>
</dbReference>
<dbReference type="SUPFAM" id="SSF47446">
    <property type="entry name" value="Signal peptide-binding domain"/>
    <property type="match status" value="1"/>
</dbReference>
<dbReference type="GO" id="GO:0005525">
    <property type="term" value="F:GTP binding"/>
    <property type="evidence" value="ECO:0007669"/>
    <property type="project" value="UniProtKB-UniRule"/>
</dbReference>
<dbReference type="InterPro" id="IPR027417">
    <property type="entry name" value="P-loop_NTPase"/>
</dbReference>
<dbReference type="SMART" id="SM00962">
    <property type="entry name" value="SRP54"/>
    <property type="match status" value="1"/>
</dbReference>
<dbReference type="GO" id="GO:0048500">
    <property type="term" value="C:signal recognition particle"/>
    <property type="evidence" value="ECO:0007669"/>
    <property type="project" value="UniProtKB-UniRule"/>
</dbReference>
<name>A0A0U3FJ33_9CREN</name>
<dbReference type="EMBL" id="CP006867">
    <property type="protein sequence ID" value="ALU11894.1"/>
    <property type="molecule type" value="Genomic_DNA"/>
</dbReference>
<evidence type="ECO:0000256" key="5">
    <source>
        <dbReference type="ARBA" id="ARBA00022884"/>
    </source>
</evidence>
<dbReference type="OrthoDB" id="52849at2157"/>
<dbReference type="SUPFAM" id="SSF47364">
    <property type="entry name" value="Domain of the SRP/SRP receptor G-proteins"/>
    <property type="match status" value="1"/>
</dbReference>
<evidence type="ECO:0000256" key="6">
    <source>
        <dbReference type="ARBA" id="ARBA00023134"/>
    </source>
</evidence>
<dbReference type="STRING" id="940295.EYM_05880"/>
<evidence type="ECO:0000313" key="15">
    <source>
        <dbReference type="Proteomes" id="UP000060778"/>
    </source>
</evidence>
<comment type="function">
    <text evidence="10">Involved in targeting and insertion of nascent membrane proteins into the cytoplasmic membrane. Binds to the hydrophobic signal sequence of the ribosome-nascent chain (RNC) as it emerges from the ribosomes. The SRP-RNC complex is then targeted to the cytoplasmic membrane where it interacts with the SRP receptor FtsY.</text>
</comment>
<dbReference type="AlphaFoldDB" id="A0A0U3FJ33"/>
<keyword evidence="2 10" id="KW-0963">Cytoplasm</keyword>
<dbReference type="PANTHER" id="PTHR11564">
    <property type="entry name" value="SIGNAL RECOGNITION PARTICLE 54K PROTEIN SRP54"/>
    <property type="match status" value="1"/>
</dbReference>
<feature type="binding site" evidence="10">
    <location>
        <begin position="184"/>
        <end position="188"/>
    </location>
    <ligand>
        <name>GTP</name>
        <dbReference type="ChEBI" id="CHEBI:37565"/>
    </ligand>
</feature>
<comment type="subcellular location">
    <subcellularLocation>
        <location evidence="10">Cytoplasm</location>
    </subcellularLocation>
    <text evidence="10">The SRP-RNC complex is targeted to the cytoplasmic membrane.</text>
</comment>
<accession>A0A0U3FJ33</accession>
<comment type="similarity">
    <text evidence="1 10">Belongs to the GTP-binding SRP family. SRP54 subfamily.</text>
</comment>
<dbReference type="GO" id="GO:0006614">
    <property type="term" value="P:SRP-dependent cotranslational protein targeting to membrane"/>
    <property type="evidence" value="ECO:0007669"/>
    <property type="project" value="InterPro"/>
</dbReference>
<dbReference type="SUPFAM" id="SSF52540">
    <property type="entry name" value="P-loop containing nucleoside triphosphate hydrolases"/>
    <property type="match status" value="1"/>
</dbReference>
<dbReference type="SMART" id="SM00382">
    <property type="entry name" value="AAA"/>
    <property type="match status" value="1"/>
</dbReference>
<feature type="domain" description="AAA+ ATPase" evidence="11">
    <location>
        <begin position="95"/>
        <end position="271"/>
    </location>
</feature>
<feature type="domain" description="Signal recognition particle SRP54 helical bundle" evidence="13">
    <location>
        <begin position="1"/>
        <end position="82"/>
    </location>
</feature>
<dbReference type="InterPro" id="IPR003593">
    <property type="entry name" value="AAA+_ATPase"/>
</dbReference>
<dbReference type="PATRIC" id="fig|940295.4.peg.1131"/>
<dbReference type="CDD" id="cd17875">
    <property type="entry name" value="SRP54_G"/>
    <property type="match status" value="1"/>
</dbReference>
<evidence type="ECO:0000256" key="4">
    <source>
        <dbReference type="ARBA" id="ARBA00022801"/>
    </source>
</evidence>
<dbReference type="Gene3D" id="3.40.50.300">
    <property type="entry name" value="P-loop containing nucleotide triphosphate hydrolases"/>
    <property type="match status" value="1"/>
</dbReference>
<dbReference type="FunFam" id="3.40.50.300:FF:000022">
    <property type="entry name" value="Signal recognition particle 54 kDa subunit"/>
    <property type="match status" value="1"/>
</dbReference>
<dbReference type="InterPro" id="IPR022941">
    <property type="entry name" value="SRP54"/>
</dbReference>
<evidence type="ECO:0000313" key="14">
    <source>
        <dbReference type="EMBL" id="ALU11894.1"/>
    </source>
</evidence>
<dbReference type="EC" id="3.6.5.4" evidence="10"/>
<dbReference type="PANTHER" id="PTHR11564:SF5">
    <property type="entry name" value="SIGNAL RECOGNITION PARTICLE SUBUNIT SRP54"/>
    <property type="match status" value="1"/>
</dbReference>
<dbReference type="InterPro" id="IPR036225">
    <property type="entry name" value="SRP/SRP_N"/>
</dbReference>
<evidence type="ECO:0000256" key="8">
    <source>
        <dbReference type="ARBA" id="ARBA00023274"/>
    </source>
</evidence>
<keyword evidence="4 10" id="KW-0378">Hydrolase</keyword>
<comment type="catalytic activity">
    <reaction evidence="10">
        <text>GTP + H2O = GDP + phosphate + H(+)</text>
        <dbReference type="Rhea" id="RHEA:19669"/>
        <dbReference type="ChEBI" id="CHEBI:15377"/>
        <dbReference type="ChEBI" id="CHEBI:15378"/>
        <dbReference type="ChEBI" id="CHEBI:37565"/>
        <dbReference type="ChEBI" id="CHEBI:43474"/>
        <dbReference type="ChEBI" id="CHEBI:58189"/>
        <dbReference type="EC" id="3.6.5.4"/>
    </reaction>
</comment>
<sequence length="444" mass="49252">MLDGVREAVRKFLKSSADYETAVNAFIKELQKTLIKSDVNVRLVLQLTKKIKERALKEKPPPGASKRDWFIKIVYEELSNLFGGDVEPEVKPKKVPWVVMLVGVQGSGKTTTAGKLARFYKVRGYKVALIAADTYRPGARDQLRQLAERAGVLFYTEDVDDAVQIAKRGVEWAKGKGAEVIIVDTAGRHKNEIDLLNEMENIAKEISPDEVMLVIDAGIGQQAKALAESFHKRTPIGSIVVTKLDGTAKGGGALSAVAVTGATIKFIGTGEKLDELEVFKPKKFVARILGLGDLEGLLERLKEVEESGKLEEISQKIIEKGDLTLEDLYYQIVSMKKMGSLKKLLQMLPGVGLMGGNDLLKQVDDKVLDKWLAIMNSMTIEELRKPNIINRSRMRRIAIGSGTSVKDVEELLKHYNMSKKMIKQLKRKKGMLAKLMKQMEGAGF</sequence>
<comment type="subunit">
    <text evidence="9 10">Part of the signal recognition particle protein translocation system, which is composed of SRP and FtsY. Archaeal SRP consists of a 7S RNA molecule of 300 nucleotides and two protein subunits: SRP54 and SRP19.</text>
</comment>
<keyword evidence="7 10" id="KW-0733">Signal recognition particle</keyword>
<dbReference type="InterPro" id="IPR004125">
    <property type="entry name" value="Signal_recog_particle_SRP54_M"/>
</dbReference>
<evidence type="ECO:0000259" key="11">
    <source>
        <dbReference type="SMART" id="SM00382"/>
    </source>
</evidence>
<gene>
    <name evidence="10" type="primary">srp54</name>
    <name evidence="14" type="ORF">EYM_05880</name>
</gene>
<comment type="domain">
    <text evidence="10">Composed of three domains: the N-terminal N domain, which is responsible for interactions with the ribosome, the central G domain, which binds GTP, and the C-terminal M domain, which binds the RNA and the signal sequence of the RNC.</text>
</comment>
<dbReference type="InterPro" id="IPR000897">
    <property type="entry name" value="SRP54_GTPase_dom"/>
</dbReference>
<reference evidence="14 15" key="1">
    <citation type="submission" date="2013-11" db="EMBL/GenBank/DDBJ databases">
        <title>Comparative genomics of Ignicoccus.</title>
        <authorList>
            <person name="Podar M."/>
        </authorList>
    </citation>
    <scope>NUCLEOTIDE SEQUENCE [LARGE SCALE GENOMIC DNA]</scope>
    <source>
        <strain evidence="14 15">DSM 13165</strain>
    </source>
</reference>
<evidence type="ECO:0000259" key="13">
    <source>
        <dbReference type="SMART" id="SM00963"/>
    </source>
</evidence>
<dbReference type="Gene3D" id="1.10.260.30">
    <property type="entry name" value="Signal recognition particle, SRP54 subunit, M-domain"/>
    <property type="match status" value="1"/>
</dbReference>
<keyword evidence="5 10" id="KW-0694">RNA-binding</keyword>
<evidence type="ECO:0000256" key="2">
    <source>
        <dbReference type="ARBA" id="ARBA00022490"/>
    </source>
</evidence>